<proteinExistence type="predicted"/>
<keyword evidence="3" id="KW-1185">Reference proteome</keyword>
<comment type="caution">
    <text evidence="2">The sequence shown here is derived from an EMBL/GenBank/DDBJ whole genome shotgun (WGS) entry which is preliminary data.</text>
</comment>
<reference evidence="2 3" key="1">
    <citation type="submission" date="2024-06" db="EMBL/GenBank/DDBJ databases">
        <title>The Natural Products Discovery Center: Release of the First 8490 Sequenced Strains for Exploring Actinobacteria Biosynthetic Diversity.</title>
        <authorList>
            <person name="Kalkreuter E."/>
            <person name="Kautsar S.A."/>
            <person name="Yang D."/>
            <person name="Bader C.D."/>
            <person name="Teijaro C.N."/>
            <person name="Fluegel L."/>
            <person name="Davis C.M."/>
            <person name="Simpson J.R."/>
            <person name="Lauterbach L."/>
            <person name="Steele A.D."/>
            <person name="Gui C."/>
            <person name="Meng S."/>
            <person name="Li G."/>
            <person name="Viehrig K."/>
            <person name="Ye F."/>
            <person name="Su P."/>
            <person name="Kiefer A.F."/>
            <person name="Nichols A."/>
            <person name="Cepeda A.J."/>
            <person name="Yan W."/>
            <person name="Fan B."/>
            <person name="Jiang Y."/>
            <person name="Adhikari A."/>
            <person name="Zheng C.-J."/>
            <person name="Schuster L."/>
            <person name="Cowan T.M."/>
            <person name="Smanski M.J."/>
            <person name="Chevrette M.G."/>
            <person name="De Carvalho L.P.S."/>
            <person name="Shen B."/>
        </authorList>
    </citation>
    <scope>NUCLEOTIDE SEQUENCE [LARGE SCALE GENOMIC DNA]</scope>
    <source>
        <strain evidence="2 3">NPDC038104</strain>
    </source>
</reference>
<accession>A0ABV2YD85</accession>
<evidence type="ECO:0000313" key="3">
    <source>
        <dbReference type="Proteomes" id="UP001550850"/>
    </source>
</evidence>
<organism evidence="2 3">
    <name type="scientific">Streptomyces fragilis</name>
    <dbReference type="NCBI Taxonomy" id="67301"/>
    <lineage>
        <taxon>Bacteria</taxon>
        <taxon>Bacillati</taxon>
        <taxon>Actinomycetota</taxon>
        <taxon>Actinomycetes</taxon>
        <taxon>Kitasatosporales</taxon>
        <taxon>Streptomycetaceae</taxon>
        <taxon>Streptomyces</taxon>
    </lineage>
</organism>
<evidence type="ECO:0000259" key="1">
    <source>
        <dbReference type="SMART" id="SM00943"/>
    </source>
</evidence>
<dbReference type="Proteomes" id="UP001550850">
    <property type="component" value="Unassembled WGS sequence"/>
</dbReference>
<name>A0ABV2YD85_9ACTN</name>
<dbReference type="InterPro" id="IPR015330">
    <property type="entry name" value="DNA_primase/pol_bifunc_N"/>
</dbReference>
<sequence>MREILGKRRRLLSLLSGLLPGSGPASPGRRPADGSVTGAGRPAFTAATAEAAAGFARWGWRVLPAVAPGPQGHGGCACPDADCASPGAHPFDPALPAATHDARMVRWWWANRPAAPVLLATGEGEGPSAVSLPAVAGARAVAELEREGVRLGPVVASPTRWALLVRPYSLERLGELLYAQDMVPGSLRFHGQGGYLVLPPSVTGQGRVRWVREPEPGDAAPWLPDVERVVGTAVTALTRPEVGAPDA</sequence>
<dbReference type="Pfam" id="PF09250">
    <property type="entry name" value="Prim-Pol"/>
    <property type="match status" value="1"/>
</dbReference>
<evidence type="ECO:0000313" key="2">
    <source>
        <dbReference type="EMBL" id="MEU3553690.1"/>
    </source>
</evidence>
<dbReference type="EMBL" id="JBEZUR010000005">
    <property type="protein sequence ID" value="MEU3553690.1"/>
    <property type="molecule type" value="Genomic_DNA"/>
</dbReference>
<dbReference type="SMART" id="SM00943">
    <property type="entry name" value="Prim-Pol"/>
    <property type="match status" value="1"/>
</dbReference>
<protein>
    <submittedName>
        <fullName evidence="2">Bifunctional DNA primase/polymerase</fullName>
    </submittedName>
</protein>
<gene>
    <name evidence="2" type="ORF">AB0E65_05540</name>
</gene>
<feature type="domain" description="DNA primase/polymerase bifunctional N-terminal" evidence="1">
    <location>
        <begin position="52"/>
        <end position="223"/>
    </location>
</feature>
<dbReference type="RefSeq" id="WP_108956352.1">
    <property type="nucleotide sequence ID" value="NZ_BEVZ01000008.1"/>
</dbReference>